<name>A0AAE0XWH3_9GAST</name>
<feature type="region of interest" description="Disordered" evidence="1">
    <location>
        <begin position="1"/>
        <end position="55"/>
    </location>
</feature>
<proteinExistence type="predicted"/>
<reference evidence="2" key="1">
    <citation type="journal article" date="2023" name="G3 (Bethesda)">
        <title>A reference genome for the long-term kleptoplast-retaining sea slug Elysia crispata morphotype clarki.</title>
        <authorList>
            <person name="Eastman K.E."/>
            <person name="Pendleton A.L."/>
            <person name="Shaikh M.A."/>
            <person name="Suttiyut T."/>
            <person name="Ogas R."/>
            <person name="Tomko P."/>
            <person name="Gavelis G."/>
            <person name="Widhalm J.R."/>
            <person name="Wisecaver J.H."/>
        </authorList>
    </citation>
    <scope>NUCLEOTIDE SEQUENCE</scope>
    <source>
        <strain evidence="2">ECLA1</strain>
    </source>
</reference>
<dbReference type="Proteomes" id="UP001283361">
    <property type="component" value="Unassembled WGS sequence"/>
</dbReference>
<feature type="compositionally biased region" description="Basic and acidic residues" evidence="1">
    <location>
        <begin position="42"/>
        <end position="55"/>
    </location>
</feature>
<keyword evidence="3" id="KW-1185">Reference proteome</keyword>
<feature type="compositionally biased region" description="Polar residues" evidence="1">
    <location>
        <begin position="30"/>
        <end position="41"/>
    </location>
</feature>
<sequence length="76" mass="8433">MSTNDTPAVSNGHQVDPSDRGFQLLEKYTNRPTSRSCSSPRQAKDGESKFKRNRSTDEIFVFASPRICDDGSAISH</sequence>
<evidence type="ECO:0000313" key="2">
    <source>
        <dbReference type="EMBL" id="KAK3717542.1"/>
    </source>
</evidence>
<evidence type="ECO:0000313" key="3">
    <source>
        <dbReference type="Proteomes" id="UP001283361"/>
    </source>
</evidence>
<feature type="compositionally biased region" description="Polar residues" evidence="1">
    <location>
        <begin position="1"/>
        <end position="13"/>
    </location>
</feature>
<comment type="caution">
    <text evidence="2">The sequence shown here is derived from an EMBL/GenBank/DDBJ whole genome shotgun (WGS) entry which is preliminary data.</text>
</comment>
<dbReference type="AlphaFoldDB" id="A0AAE0XWH3"/>
<evidence type="ECO:0000256" key="1">
    <source>
        <dbReference type="SAM" id="MobiDB-lite"/>
    </source>
</evidence>
<dbReference type="EMBL" id="JAWDGP010007454">
    <property type="protein sequence ID" value="KAK3717542.1"/>
    <property type="molecule type" value="Genomic_DNA"/>
</dbReference>
<protein>
    <submittedName>
        <fullName evidence="2">Uncharacterized protein</fullName>
    </submittedName>
</protein>
<accession>A0AAE0XWH3</accession>
<organism evidence="2 3">
    <name type="scientific">Elysia crispata</name>
    <name type="common">lettuce slug</name>
    <dbReference type="NCBI Taxonomy" id="231223"/>
    <lineage>
        <taxon>Eukaryota</taxon>
        <taxon>Metazoa</taxon>
        <taxon>Spiralia</taxon>
        <taxon>Lophotrochozoa</taxon>
        <taxon>Mollusca</taxon>
        <taxon>Gastropoda</taxon>
        <taxon>Heterobranchia</taxon>
        <taxon>Euthyneura</taxon>
        <taxon>Panpulmonata</taxon>
        <taxon>Sacoglossa</taxon>
        <taxon>Placobranchoidea</taxon>
        <taxon>Plakobranchidae</taxon>
        <taxon>Elysia</taxon>
    </lineage>
</organism>
<gene>
    <name evidence="2" type="ORF">RRG08_032024</name>
</gene>